<gene>
    <name evidence="1" type="ORF">Q9295_08050</name>
</gene>
<dbReference type="EMBL" id="JAVDBT010000006">
    <property type="protein sequence ID" value="MDQ2066321.1"/>
    <property type="molecule type" value="Genomic_DNA"/>
</dbReference>
<evidence type="ECO:0000313" key="1">
    <source>
        <dbReference type="EMBL" id="MDQ2066321.1"/>
    </source>
</evidence>
<keyword evidence="2" id="KW-1185">Reference proteome</keyword>
<reference evidence="1 2" key="1">
    <citation type="submission" date="2023-08" db="EMBL/GenBank/DDBJ databases">
        <title>Characterization of two Paracoccaceae strains isolated from Phycosphere and proposal of Xinfangfangia lacusdiani sp. nov.</title>
        <authorList>
            <person name="Deng Y."/>
            <person name="Zhang Y.Q."/>
        </authorList>
    </citation>
    <scope>NUCLEOTIDE SEQUENCE [LARGE SCALE GENOMIC DNA]</scope>
    <source>
        <strain evidence="1 2">CPCC 101601</strain>
    </source>
</reference>
<evidence type="ECO:0000313" key="2">
    <source>
        <dbReference type="Proteomes" id="UP001239680"/>
    </source>
</evidence>
<dbReference type="Proteomes" id="UP001239680">
    <property type="component" value="Unassembled WGS sequence"/>
</dbReference>
<protein>
    <recommendedName>
        <fullName evidence="3">DUF1127 domain-containing protein</fullName>
    </recommendedName>
</protein>
<dbReference type="RefSeq" id="WP_306680020.1">
    <property type="nucleotide sequence ID" value="NZ_JAVDBT010000006.1"/>
</dbReference>
<sequence length="79" mass="8889">MMTLEVPMSDQATLHTSPLSTAFDHLRRAGKAFVNGLDLLFTAHDRVRELNRLVRCTDAQLQDRGTSREAEIARILGPR</sequence>
<organism evidence="1 2">
    <name type="scientific">Pseudogemmobacter lacusdianii</name>
    <dbReference type="NCBI Taxonomy" id="3069608"/>
    <lineage>
        <taxon>Bacteria</taxon>
        <taxon>Pseudomonadati</taxon>
        <taxon>Pseudomonadota</taxon>
        <taxon>Alphaproteobacteria</taxon>
        <taxon>Rhodobacterales</taxon>
        <taxon>Paracoccaceae</taxon>
        <taxon>Pseudogemmobacter</taxon>
    </lineage>
</organism>
<accession>A0ABU0VX23</accession>
<evidence type="ECO:0008006" key="3">
    <source>
        <dbReference type="Google" id="ProtNLM"/>
    </source>
</evidence>
<comment type="caution">
    <text evidence="1">The sequence shown here is derived from an EMBL/GenBank/DDBJ whole genome shotgun (WGS) entry which is preliminary data.</text>
</comment>
<proteinExistence type="predicted"/>
<name>A0ABU0VX23_9RHOB</name>